<reference evidence="2 3" key="1">
    <citation type="journal article" date="2010" name="Stand. Genomic Sci.">
        <title>Complete genome sequence of Spirochaeta smaragdinae type strain (SEBR 4228).</title>
        <authorList>
            <person name="Mavromatis K."/>
            <person name="Yasawong M."/>
            <person name="Chertkov O."/>
            <person name="Lapidus A."/>
            <person name="Lucas S."/>
            <person name="Nolan M."/>
            <person name="Del Rio T.G."/>
            <person name="Tice H."/>
            <person name="Cheng J.F."/>
            <person name="Pitluck S."/>
            <person name="Liolios K."/>
            <person name="Ivanova N."/>
            <person name="Tapia R."/>
            <person name="Han C."/>
            <person name="Bruce D."/>
            <person name="Goodwin L."/>
            <person name="Pati A."/>
            <person name="Chen A."/>
            <person name="Palaniappan K."/>
            <person name="Land M."/>
            <person name="Hauser L."/>
            <person name="Chang Y.J."/>
            <person name="Jeffries C.D."/>
            <person name="Detter J.C."/>
            <person name="Rohde M."/>
            <person name="Brambilla E."/>
            <person name="Spring S."/>
            <person name="Goker M."/>
            <person name="Sikorski J."/>
            <person name="Woyke T."/>
            <person name="Bristow J."/>
            <person name="Eisen J.A."/>
            <person name="Markowitz V."/>
            <person name="Hugenholtz P."/>
            <person name="Klenk H.P."/>
            <person name="Kyrpides N.C."/>
        </authorList>
    </citation>
    <scope>NUCLEOTIDE SEQUENCE [LARGE SCALE GENOMIC DNA]</scope>
    <source>
        <strain evidence="3">DSM 11293 / JCM 15392 / SEBR 4228</strain>
    </source>
</reference>
<organism evidence="2 3">
    <name type="scientific">Sediminispirochaeta smaragdinae (strain DSM 11293 / JCM 15392 / SEBR 4228)</name>
    <name type="common">Spirochaeta smaragdinae</name>
    <dbReference type="NCBI Taxonomy" id="573413"/>
    <lineage>
        <taxon>Bacteria</taxon>
        <taxon>Pseudomonadati</taxon>
        <taxon>Spirochaetota</taxon>
        <taxon>Spirochaetia</taxon>
        <taxon>Spirochaetales</taxon>
        <taxon>Spirochaetaceae</taxon>
        <taxon>Sediminispirochaeta</taxon>
    </lineage>
</organism>
<protein>
    <submittedName>
        <fullName evidence="2">GCN5-related N-acetyltransferase</fullName>
    </submittedName>
</protein>
<dbReference type="GO" id="GO:0016747">
    <property type="term" value="F:acyltransferase activity, transferring groups other than amino-acyl groups"/>
    <property type="evidence" value="ECO:0007669"/>
    <property type="project" value="InterPro"/>
</dbReference>
<dbReference type="Gene3D" id="3.40.630.30">
    <property type="match status" value="1"/>
</dbReference>
<evidence type="ECO:0000313" key="2">
    <source>
        <dbReference type="EMBL" id="ADK79566.1"/>
    </source>
</evidence>
<keyword evidence="3" id="KW-1185">Reference proteome</keyword>
<dbReference type="KEGG" id="ssm:Spirs_0414"/>
<dbReference type="PANTHER" id="PTHR43415:SF3">
    <property type="entry name" value="GNAT-FAMILY ACETYLTRANSFERASE"/>
    <property type="match status" value="1"/>
</dbReference>
<accession>E1RB36</accession>
<dbReference type="Pfam" id="PF13302">
    <property type="entry name" value="Acetyltransf_3"/>
    <property type="match status" value="1"/>
</dbReference>
<dbReference type="eggNOG" id="COG1670">
    <property type="taxonomic scope" value="Bacteria"/>
</dbReference>
<evidence type="ECO:0000313" key="3">
    <source>
        <dbReference type="Proteomes" id="UP000002318"/>
    </source>
</evidence>
<dbReference type="InterPro" id="IPR000182">
    <property type="entry name" value="GNAT_dom"/>
</dbReference>
<sequence length="192" mass="22474">MANMSLIGEKVYLNPTHENDIPFLANFMNDDHIKYFGRNCGSAIYETKMKTHFEENKEDERYTIFRKDNNEIIGDISINSIDIYNRAGSLSVIIYGKENRGKGFGKEAILLILKHAFIDLNLENIDLGTWEYNKAAIHVYEKIGFKLIGRRRNRRIVGNSFYDEIIMDMISDEYFKLYGNTELEKYKTKTEL</sequence>
<dbReference type="Proteomes" id="UP000002318">
    <property type="component" value="Chromosome"/>
</dbReference>
<gene>
    <name evidence="2" type="ordered locus">Spirs_0414</name>
</gene>
<name>E1RB36_SEDSS</name>
<dbReference type="AlphaFoldDB" id="E1RB36"/>
<dbReference type="PANTHER" id="PTHR43415">
    <property type="entry name" value="SPERMIDINE N(1)-ACETYLTRANSFERASE"/>
    <property type="match status" value="1"/>
</dbReference>
<feature type="domain" description="N-acetyltransferase" evidence="1">
    <location>
        <begin position="11"/>
        <end position="168"/>
    </location>
</feature>
<dbReference type="SUPFAM" id="SSF55729">
    <property type="entry name" value="Acyl-CoA N-acyltransferases (Nat)"/>
    <property type="match status" value="1"/>
</dbReference>
<dbReference type="InterPro" id="IPR016181">
    <property type="entry name" value="Acyl_CoA_acyltransferase"/>
</dbReference>
<dbReference type="PROSITE" id="PS51186">
    <property type="entry name" value="GNAT"/>
    <property type="match status" value="1"/>
</dbReference>
<dbReference type="STRING" id="573413.Spirs_0414"/>
<evidence type="ECO:0000259" key="1">
    <source>
        <dbReference type="PROSITE" id="PS51186"/>
    </source>
</evidence>
<proteinExistence type="predicted"/>
<dbReference type="HOGENOM" id="CLU_013985_3_2_12"/>
<dbReference type="EMBL" id="CP002116">
    <property type="protein sequence ID" value="ADK79566.1"/>
    <property type="molecule type" value="Genomic_DNA"/>
</dbReference>